<name>A0A0F9R072_9ZZZZ</name>
<organism evidence="2">
    <name type="scientific">marine sediment metagenome</name>
    <dbReference type="NCBI Taxonomy" id="412755"/>
    <lineage>
        <taxon>unclassified sequences</taxon>
        <taxon>metagenomes</taxon>
        <taxon>ecological metagenomes</taxon>
    </lineage>
</organism>
<dbReference type="EMBL" id="LAZR01004200">
    <property type="protein sequence ID" value="KKN10823.1"/>
    <property type="molecule type" value="Genomic_DNA"/>
</dbReference>
<dbReference type="InterPro" id="IPR007160">
    <property type="entry name" value="DUF362"/>
</dbReference>
<dbReference type="AlphaFoldDB" id="A0A0F9R072"/>
<feature type="domain" description="DUF362" evidence="1">
    <location>
        <begin position="37"/>
        <end position="243"/>
    </location>
</feature>
<reference evidence="2" key="1">
    <citation type="journal article" date="2015" name="Nature">
        <title>Complex archaea that bridge the gap between prokaryotes and eukaryotes.</title>
        <authorList>
            <person name="Spang A."/>
            <person name="Saw J.H."/>
            <person name="Jorgensen S.L."/>
            <person name="Zaremba-Niedzwiedzka K."/>
            <person name="Martijn J."/>
            <person name="Lind A.E."/>
            <person name="van Eijk R."/>
            <person name="Schleper C."/>
            <person name="Guy L."/>
            <person name="Ettema T.J."/>
        </authorList>
    </citation>
    <scope>NUCLEOTIDE SEQUENCE</scope>
</reference>
<dbReference type="Pfam" id="PF04015">
    <property type="entry name" value="DUF362"/>
    <property type="match status" value="1"/>
</dbReference>
<evidence type="ECO:0000313" key="2">
    <source>
        <dbReference type="EMBL" id="KKN10823.1"/>
    </source>
</evidence>
<accession>A0A0F9R072</accession>
<gene>
    <name evidence="2" type="ORF">LCGC14_1032710</name>
</gene>
<sequence>MTKPIVSIVKYEEPLKSVRKAIELANGFEHLPPKAKVFIKPNIVYWNRHCDFPKWGVITTSRVIEDIVVLLKEKGIDDITIGEGIVTEHLKDKETPADAWEKLGYNVLKERYGIKVINTFERPFEKIDLGCEFLVNFNSDALASDFLIDIPVLKTHSQAVVSLGMKNLKGLINIASRKKFHNADPVKDLHFNVAKLANKLPRILTIIDGIYTLERGPAIDGKSHRKNIIIASTDILSADLVGSKLLGINPSEVPHLVQAAKDRNRLIDLSDVEVVGEKIESLASPHAWDFIYNEAGDLPLPFQRIGVKGLKYRKYDTTLCTYCSGLNGILLLAIKYAWKGESFDNIEFLSGKVMEPTSGMNKTVLFGQCMYKANKDHPLIKELVPIKGCPPTIDEIKKAFKDCGIKINPAFFDNIEQGPALLMQKYKGKPEYEESVFQIH</sequence>
<proteinExistence type="predicted"/>
<evidence type="ECO:0000259" key="1">
    <source>
        <dbReference type="Pfam" id="PF04015"/>
    </source>
</evidence>
<protein>
    <recommendedName>
        <fullName evidence="1">DUF362 domain-containing protein</fullName>
    </recommendedName>
</protein>
<comment type="caution">
    <text evidence="2">The sequence shown here is derived from an EMBL/GenBank/DDBJ whole genome shotgun (WGS) entry which is preliminary data.</text>
</comment>